<evidence type="ECO:0000256" key="1">
    <source>
        <dbReference type="SAM" id="MobiDB-lite"/>
    </source>
</evidence>
<dbReference type="Proteomes" id="UP001498398">
    <property type="component" value="Unassembled WGS sequence"/>
</dbReference>
<feature type="region of interest" description="Disordered" evidence="1">
    <location>
        <begin position="108"/>
        <end position="143"/>
    </location>
</feature>
<evidence type="ECO:0000313" key="4">
    <source>
        <dbReference type="Proteomes" id="UP001498398"/>
    </source>
</evidence>
<evidence type="ECO:0000256" key="2">
    <source>
        <dbReference type="SAM" id="Phobius"/>
    </source>
</evidence>
<feature type="compositionally biased region" description="Basic and acidic residues" evidence="1">
    <location>
        <begin position="119"/>
        <end position="129"/>
    </location>
</feature>
<feature type="region of interest" description="Disordered" evidence="1">
    <location>
        <begin position="279"/>
        <end position="310"/>
    </location>
</feature>
<proteinExistence type="predicted"/>
<comment type="caution">
    <text evidence="3">The sequence shown here is derived from an EMBL/GenBank/DDBJ whole genome shotgun (WGS) entry which is preliminary data.</text>
</comment>
<evidence type="ECO:0000313" key="3">
    <source>
        <dbReference type="EMBL" id="KAK7454671.1"/>
    </source>
</evidence>
<feature type="compositionally biased region" description="Basic and acidic residues" evidence="1">
    <location>
        <begin position="299"/>
        <end position="310"/>
    </location>
</feature>
<accession>A0ABR1JAD4</accession>
<feature type="transmembrane region" description="Helical" evidence="2">
    <location>
        <begin position="61"/>
        <end position="85"/>
    </location>
</feature>
<feature type="compositionally biased region" description="Low complexity" evidence="1">
    <location>
        <begin position="130"/>
        <end position="143"/>
    </location>
</feature>
<feature type="compositionally biased region" description="Polar residues" evidence="1">
    <location>
        <begin position="280"/>
        <end position="293"/>
    </location>
</feature>
<keyword evidence="2" id="KW-1133">Transmembrane helix</keyword>
<reference evidence="3 4" key="1">
    <citation type="submission" date="2024-01" db="EMBL/GenBank/DDBJ databases">
        <title>A draft genome for the cacao thread blight pathogen Marasmiellus scandens.</title>
        <authorList>
            <person name="Baruah I.K."/>
            <person name="Leung J."/>
            <person name="Bukari Y."/>
            <person name="Amoako-Attah I."/>
            <person name="Meinhardt L.W."/>
            <person name="Bailey B.A."/>
            <person name="Cohen S.P."/>
        </authorList>
    </citation>
    <scope>NUCLEOTIDE SEQUENCE [LARGE SCALE GENOMIC DNA]</scope>
    <source>
        <strain evidence="3 4">GH-19</strain>
    </source>
</reference>
<keyword evidence="2" id="KW-0812">Transmembrane</keyword>
<feature type="transmembrane region" description="Helical" evidence="2">
    <location>
        <begin position="19"/>
        <end position="40"/>
    </location>
</feature>
<keyword evidence="4" id="KW-1185">Reference proteome</keyword>
<protein>
    <submittedName>
        <fullName evidence="3">Uncharacterized protein</fullName>
    </submittedName>
</protein>
<organism evidence="3 4">
    <name type="scientific">Marasmiellus scandens</name>
    <dbReference type="NCBI Taxonomy" id="2682957"/>
    <lineage>
        <taxon>Eukaryota</taxon>
        <taxon>Fungi</taxon>
        <taxon>Dikarya</taxon>
        <taxon>Basidiomycota</taxon>
        <taxon>Agaricomycotina</taxon>
        <taxon>Agaricomycetes</taxon>
        <taxon>Agaricomycetidae</taxon>
        <taxon>Agaricales</taxon>
        <taxon>Marasmiineae</taxon>
        <taxon>Omphalotaceae</taxon>
        <taxon>Marasmiellus</taxon>
    </lineage>
</organism>
<dbReference type="EMBL" id="JBANRG010000024">
    <property type="protein sequence ID" value="KAK7454671.1"/>
    <property type="molecule type" value="Genomic_DNA"/>
</dbReference>
<name>A0ABR1JAD4_9AGAR</name>
<gene>
    <name evidence="3" type="ORF">VKT23_011424</name>
</gene>
<sequence>MREHTVRLLSRTSSTYFTVWPGCLCCNLFFVDFCSFLPNFCPGRLHTFVPPLFFIRLIDMFSLRFISVLSFLSLAVFATATPLVAKRQPYSQDLVNLYLRTDDIKDNGKDNSTSSDNSTKVDDNNKNDNNDNNDNNNNNGTSLNDYAGLESMKGFDDFRGAGNFDGSRNAQVVVVQEQQVVCQRQQIEIIQQRLVILQEMAKRIVTELVCDVETQTIVIEQLQSGIVAFQKDVKRETVKQVGFDQNVASLSSKIVNDDGSLNVDDLNFKGSDVGGATVVPSGNNWNDDTSPESVQKALDAAKKAGGSDEL</sequence>
<keyword evidence="2" id="KW-0472">Membrane</keyword>